<dbReference type="GO" id="GO:0004089">
    <property type="term" value="F:carbonate dehydratase activity"/>
    <property type="evidence" value="ECO:0007669"/>
    <property type="project" value="InterPro"/>
</dbReference>
<dbReference type="InterPro" id="IPR036398">
    <property type="entry name" value="CA_dom_sf"/>
</dbReference>
<dbReference type="PANTHER" id="PTHR18952:SF270">
    <property type="entry name" value="CARBONIC ANHYDRASE"/>
    <property type="match status" value="1"/>
</dbReference>
<dbReference type="SUPFAM" id="SSF51069">
    <property type="entry name" value="Carbonic anhydrase"/>
    <property type="match status" value="1"/>
</dbReference>
<feature type="signal peptide" evidence="2">
    <location>
        <begin position="1"/>
        <end position="19"/>
    </location>
</feature>
<dbReference type="InterPro" id="IPR001148">
    <property type="entry name" value="CA_dom"/>
</dbReference>
<name>A0A835CV57_APHGI</name>
<dbReference type="OrthoDB" id="429145at2759"/>
<evidence type="ECO:0000259" key="3">
    <source>
        <dbReference type="PROSITE" id="PS51144"/>
    </source>
</evidence>
<dbReference type="EMBL" id="JACMRX010000002">
    <property type="protein sequence ID" value="KAF7995028.1"/>
    <property type="molecule type" value="Genomic_DNA"/>
</dbReference>
<evidence type="ECO:0000256" key="1">
    <source>
        <dbReference type="ARBA" id="ARBA00010718"/>
    </source>
</evidence>
<keyword evidence="2" id="KW-0732">Signal</keyword>
<comment type="caution">
    <text evidence="4">The sequence shown here is derived from an EMBL/GenBank/DDBJ whole genome shotgun (WGS) entry which is preliminary data.</text>
</comment>
<sequence length="245" mass="27868">MQWLITLVFLILGIHVTLQSPDGWGYTDKHGPKTWEGICQLGTRQSPIDIVDDDTLEADLGPLEFIKYDHLYNATVTNNGHTIQVALKGQPLLSGGGLETNYQLDQMHFHWEAEHTINGYRDPLELHLVHYNKKYNNFTTALKHENSISVVAVLFEKSEVDNKHLQPIIDAAKQVSNWELKSKIDIDVQGTVLPTLFIPADRTMYYRYDGSLTTPTCQEIVTWFIMTEKLPVSVSQVSNQLVLTF</sequence>
<dbReference type="PANTHER" id="PTHR18952">
    <property type="entry name" value="CARBONIC ANHYDRASE"/>
    <property type="match status" value="1"/>
</dbReference>
<dbReference type="Gene3D" id="3.10.200.10">
    <property type="entry name" value="Alpha carbonic anhydrase"/>
    <property type="match status" value="1"/>
</dbReference>
<dbReference type="CDD" id="cd00326">
    <property type="entry name" value="alpha_CA"/>
    <property type="match status" value="1"/>
</dbReference>
<accession>A0A835CV57</accession>
<keyword evidence="5" id="KW-1185">Reference proteome</keyword>
<protein>
    <recommendedName>
        <fullName evidence="3">Alpha-carbonic anhydrase domain-containing protein</fullName>
    </recommendedName>
</protein>
<comment type="similarity">
    <text evidence="1">Belongs to the alpha-carbonic anhydrase family.</text>
</comment>
<dbReference type="Proteomes" id="UP000639338">
    <property type="component" value="Unassembled WGS sequence"/>
</dbReference>
<proteinExistence type="inferred from homology"/>
<gene>
    <name evidence="4" type="ORF">HCN44_004500</name>
</gene>
<dbReference type="Pfam" id="PF00194">
    <property type="entry name" value="Carb_anhydrase"/>
    <property type="match status" value="1"/>
</dbReference>
<dbReference type="GO" id="GO:0008270">
    <property type="term" value="F:zinc ion binding"/>
    <property type="evidence" value="ECO:0007669"/>
    <property type="project" value="InterPro"/>
</dbReference>
<dbReference type="PROSITE" id="PS51144">
    <property type="entry name" value="ALPHA_CA_2"/>
    <property type="match status" value="1"/>
</dbReference>
<dbReference type="GO" id="GO:0005737">
    <property type="term" value="C:cytoplasm"/>
    <property type="evidence" value="ECO:0007669"/>
    <property type="project" value="TreeGrafter"/>
</dbReference>
<dbReference type="InterPro" id="IPR023561">
    <property type="entry name" value="Carbonic_anhydrase_a-class"/>
</dbReference>
<feature type="domain" description="Alpha-carbonic anhydrase" evidence="3">
    <location>
        <begin position="22"/>
        <end position="245"/>
    </location>
</feature>
<feature type="chain" id="PRO_5032599530" description="Alpha-carbonic anhydrase domain-containing protein" evidence="2">
    <location>
        <begin position="20"/>
        <end position="245"/>
    </location>
</feature>
<organism evidence="4 5">
    <name type="scientific">Aphidius gifuensis</name>
    <name type="common">Parasitoid wasp</name>
    <dbReference type="NCBI Taxonomy" id="684658"/>
    <lineage>
        <taxon>Eukaryota</taxon>
        <taxon>Metazoa</taxon>
        <taxon>Ecdysozoa</taxon>
        <taxon>Arthropoda</taxon>
        <taxon>Hexapoda</taxon>
        <taxon>Insecta</taxon>
        <taxon>Pterygota</taxon>
        <taxon>Neoptera</taxon>
        <taxon>Endopterygota</taxon>
        <taxon>Hymenoptera</taxon>
        <taxon>Apocrita</taxon>
        <taxon>Ichneumonoidea</taxon>
        <taxon>Braconidae</taxon>
        <taxon>Aphidiinae</taxon>
        <taxon>Aphidius</taxon>
    </lineage>
</organism>
<reference evidence="4 5" key="1">
    <citation type="submission" date="2020-08" db="EMBL/GenBank/DDBJ databases">
        <title>Aphidius gifuensis genome sequencing and assembly.</title>
        <authorList>
            <person name="Du Z."/>
        </authorList>
    </citation>
    <scope>NUCLEOTIDE SEQUENCE [LARGE SCALE GENOMIC DNA]</scope>
    <source>
        <strain evidence="4">YNYX2018</strain>
        <tissue evidence="4">Adults</tissue>
    </source>
</reference>
<evidence type="ECO:0000256" key="2">
    <source>
        <dbReference type="SAM" id="SignalP"/>
    </source>
</evidence>
<evidence type="ECO:0000313" key="4">
    <source>
        <dbReference type="EMBL" id="KAF7995028.1"/>
    </source>
</evidence>
<dbReference type="AlphaFoldDB" id="A0A835CV57"/>
<evidence type="ECO:0000313" key="5">
    <source>
        <dbReference type="Proteomes" id="UP000639338"/>
    </source>
</evidence>
<dbReference type="SMART" id="SM01057">
    <property type="entry name" value="Carb_anhydrase"/>
    <property type="match status" value="1"/>
</dbReference>